<evidence type="ECO:0000313" key="3">
    <source>
        <dbReference type="Proteomes" id="UP000002505"/>
    </source>
</evidence>
<evidence type="ECO:0000313" key="2">
    <source>
        <dbReference type="EMBL" id="ACL42150.1"/>
    </source>
</evidence>
<organism evidence="2 3">
    <name type="scientific">Pseudarthrobacter chlorophenolicus (strain ATCC 700700 / DSM 12829 / CIP 107037 / JCM 12360 / KCTC 9906 / NCIMB 13794 / A6)</name>
    <name type="common">Arthrobacter chlorophenolicus</name>
    <dbReference type="NCBI Taxonomy" id="452863"/>
    <lineage>
        <taxon>Bacteria</taxon>
        <taxon>Bacillati</taxon>
        <taxon>Actinomycetota</taxon>
        <taxon>Actinomycetes</taxon>
        <taxon>Micrococcales</taxon>
        <taxon>Micrococcaceae</taxon>
        <taxon>Pseudarthrobacter</taxon>
    </lineage>
</organism>
<proteinExistence type="predicted"/>
<reference evidence="2" key="1">
    <citation type="submission" date="2009-01" db="EMBL/GenBank/DDBJ databases">
        <title>Complete sequence of plasmid1 of Arthrobacter chlorophenolicus A6.</title>
        <authorList>
            <consortium name="US DOE Joint Genome Institute"/>
            <person name="Lucas S."/>
            <person name="Copeland A."/>
            <person name="Lapidus A."/>
            <person name="Glavina del Rio T."/>
            <person name="Tice H."/>
            <person name="Bruce D."/>
            <person name="Goodwin L."/>
            <person name="Pitluck S."/>
            <person name="Goltsman E."/>
            <person name="Clum A."/>
            <person name="Larimer F."/>
            <person name="Land M."/>
            <person name="Hauser L."/>
            <person name="Kyrpides N."/>
            <person name="Mikhailova N."/>
            <person name="Jansson J."/>
            <person name="Richardson P."/>
        </authorList>
    </citation>
    <scope>NUCLEOTIDE SEQUENCE [LARGE SCALE GENOMIC DNA]</scope>
    <source>
        <strain evidence="2">A6</strain>
        <plasmid evidence="2">pACHL01</plasmid>
    </source>
</reference>
<feature type="transmembrane region" description="Helical" evidence="1">
    <location>
        <begin position="78"/>
        <end position="103"/>
    </location>
</feature>
<dbReference type="HOGENOM" id="CLU_1559792_0_0_11"/>
<geneLocation type="plasmid" evidence="2 3">
    <name>pACHL01</name>
</geneLocation>
<evidence type="ECO:0008006" key="4">
    <source>
        <dbReference type="Google" id="ProtNLM"/>
    </source>
</evidence>
<keyword evidence="1" id="KW-1133">Transmembrane helix</keyword>
<feature type="transmembrane region" description="Helical" evidence="1">
    <location>
        <begin position="43"/>
        <end position="66"/>
    </location>
</feature>
<keyword evidence="2" id="KW-0614">Plasmid</keyword>
<dbReference type="Proteomes" id="UP000002505">
    <property type="component" value="Plasmid pACHL01"/>
</dbReference>
<keyword evidence="3" id="KW-1185">Reference proteome</keyword>
<protein>
    <recommendedName>
        <fullName evidence="4">RDD domain containing protein</fullName>
    </recommendedName>
</protein>
<accession>B8HIA3</accession>
<keyword evidence="1" id="KW-0472">Membrane</keyword>
<sequence>MTSASAAASAAALVDPSTRKTTLVHHATGRHYVPQGLRRYLLGRALDIAVVVTGVSALAEGMAMAFQSTGLVLQEWQSVTAVGLLLFAVVFLYGGIAGTVGTLGEAATRMRVVDIDNGNTAGFLHGGLRAVGWVLFALLTLMLNGTGETDTRYVAVRRDAGVYQGQSPVAA</sequence>
<keyword evidence="1" id="KW-0812">Transmembrane</keyword>
<name>B8HIA3_PSECP</name>
<gene>
    <name evidence="2" type="ordered locus">Achl_4199</name>
</gene>
<dbReference type="EMBL" id="CP001342">
    <property type="protein sequence ID" value="ACL42150.1"/>
    <property type="molecule type" value="Genomic_DNA"/>
</dbReference>
<dbReference type="RefSeq" id="WP_012623167.1">
    <property type="nucleotide sequence ID" value="NC_011879.1"/>
</dbReference>
<dbReference type="KEGG" id="ach:Achl_4199"/>
<evidence type="ECO:0000256" key="1">
    <source>
        <dbReference type="SAM" id="Phobius"/>
    </source>
</evidence>
<feature type="transmembrane region" description="Helical" evidence="1">
    <location>
        <begin position="123"/>
        <end position="143"/>
    </location>
</feature>
<dbReference type="AlphaFoldDB" id="B8HIA3"/>